<evidence type="ECO:0000256" key="2">
    <source>
        <dbReference type="ARBA" id="ARBA00010663"/>
    </source>
</evidence>
<dbReference type="SUPFAM" id="SSF81321">
    <property type="entry name" value="Family A G protein-coupled receptor-like"/>
    <property type="match status" value="1"/>
</dbReference>
<keyword evidence="10 15" id="KW-0675">Receptor</keyword>
<evidence type="ECO:0000256" key="1">
    <source>
        <dbReference type="ARBA" id="ARBA00004651"/>
    </source>
</evidence>
<dbReference type="GO" id="GO:0016500">
    <property type="term" value="F:protein-hormone receptor activity"/>
    <property type="evidence" value="ECO:0007669"/>
    <property type="project" value="InterPro"/>
</dbReference>
<evidence type="ECO:0000256" key="11">
    <source>
        <dbReference type="ARBA" id="ARBA00023224"/>
    </source>
</evidence>
<protein>
    <submittedName>
        <fullName evidence="15">Lutropin-choriogonadotropic hormone receptor</fullName>
    </submittedName>
</protein>
<evidence type="ECO:0000256" key="7">
    <source>
        <dbReference type="ARBA" id="ARBA00022989"/>
    </source>
</evidence>
<dbReference type="Proteomes" id="UP000027135">
    <property type="component" value="Unassembled WGS sequence"/>
</dbReference>
<reference evidence="15 16" key="1">
    <citation type="journal article" date="2014" name="Nat. Commun.">
        <title>Molecular traces of alternative social organization in a termite genome.</title>
        <authorList>
            <person name="Terrapon N."/>
            <person name="Li C."/>
            <person name="Robertson H.M."/>
            <person name="Ji L."/>
            <person name="Meng X."/>
            <person name="Booth W."/>
            <person name="Chen Z."/>
            <person name="Childers C.P."/>
            <person name="Glastad K.M."/>
            <person name="Gokhale K."/>
            <person name="Gowin J."/>
            <person name="Gronenberg W."/>
            <person name="Hermansen R.A."/>
            <person name="Hu H."/>
            <person name="Hunt B.G."/>
            <person name="Huylmans A.K."/>
            <person name="Khalil S.M."/>
            <person name="Mitchell R.D."/>
            <person name="Munoz-Torres M.C."/>
            <person name="Mustard J.A."/>
            <person name="Pan H."/>
            <person name="Reese J.T."/>
            <person name="Scharf M.E."/>
            <person name="Sun F."/>
            <person name="Vogel H."/>
            <person name="Xiao J."/>
            <person name="Yang W."/>
            <person name="Yang Z."/>
            <person name="Yang Z."/>
            <person name="Zhou J."/>
            <person name="Zhu J."/>
            <person name="Brent C.S."/>
            <person name="Elsik C.G."/>
            <person name="Goodisman M.A."/>
            <person name="Liberles D.A."/>
            <person name="Roe R.M."/>
            <person name="Vargo E.L."/>
            <person name="Vilcinskas A."/>
            <person name="Wang J."/>
            <person name="Bornberg-Bauer E."/>
            <person name="Korb J."/>
            <person name="Zhang G."/>
            <person name="Liebig J."/>
        </authorList>
    </citation>
    <scope>NUCLEOTIDE SEQUENCE [LARGE SCALE GENOMIC DNA]</scope>
    <source>
        <tissue evidence="15">Whole organism</tissue>
    </source>
</reference>
<evidence type="ECO:0000256" key="12">
    <source>
        <dbReference type="SAM" id="MobiDB-lite"/>
    </source>
</evidence>
<feature type="domain" description="G-protein coupled receptors family 1 profile" evidence="14">
    <location>
        <begin position="370"/>
        <end position="617"/>
    </location>
</feature>
<dbReference type="eggNOG" id="KOG2087">
    <property type="taxonomic scope" value="Eukaryota"/>
</dbReference>
<evidence type="ECO:0000256" key="13">
    <source>
        <dbReference type="SAM" id="Phobius"/>
    </source>
</evidence>
<dbReference type="OMA" id="ECESTMR"/>
<dbReference type="InterPro" id="IPR000276">
    <property type="entry name" value="GPCR_Rhodpsn"/>
</dbReference>
<feature type="transmembrane region" description="Helical" evidence="13">
    <location>
        <begin position="391"/>
        <end position="415"/>
    </location>
</feature>
<feature type="transmembrane region" description="Helical" evidence="13">
    <location>
        <begin position="566"/>
        <end position="588"/>
    </location>
</feature>
<dbReference type="AlphaFoldDB" id="A0A067QJD2"/>
<dbReference type="Gene3D" id="3.80.10.10">
    <property type="entry name" value="Ribonuclease Inhibitor"/>
    <property type="match status" value="1"/>
</dbReference>
<evidence type="ECO:0000313" key="16">
    <source>
        <dbReference type="Proteomes" id="UP000027135"/>
    </source>
</evidence>
<evidence type="ECO:0000256" key="8">
    <source>
        <dbReference type="ARBA" id="ARBA00023040"/>
    </source>
</evidence>
<keyword evidence="7 13" id="KW-1133">Transmembrane helix</keyword>
<evidence type="ECO:0000259" key="14">
    <source>
        <dbReference type="PROSITE" id="PS50262"/>
    </source>
</evidence>
<keyword evidence="3" id="KW-1003">Cell membrane</keyword>
<dbReference type="SUPFAM" id="SSF52058">
    <property type="entry name" value="L domain-like"/>
    <property type="match status" value="1"/>
</dbReference>
<dbReference type="GO" id="GO:0005886">
    <property type="term" value="C:plasma membrane"/>
    <property type="evidence" value="ECO:0007669"/>
    <property type="project" value="UniProtKB-SubCell"/>
</dbReference>
<accession>A0A067QJD2</accession>
<keyword evidence="6" id="KW-0677">Repeat</keyword>
<evidence type="ECO:0000256" key="9">
    <source>
        <dbReference type="ARBA" id="ARBA00023136"/>
    </source>
</evidence>
<keyword evidence="9 13" id="KW-0472">Membrane</keyword>
<dbReference type="PANTHER" id="PTHR24372:SF74">
    <property type="entry name" value="LP13728P"/>
    <property type="match status" value="1"/>
</dbReference>
<dbReference type="PROSITE" id="PS00237">
    <property type="entry name" value="G_PROTEIN_RECEP_F1_1"/>
    <property type="match status" value="1"/>
</dbReference>
<feature type="transmembrane region" description="Helical" evidence="13">
    <location>
        <begin position="359"/>
        <end position="379"/>
    </location>
</feature>
<feature type="region of interest" description="Disordered" evidence="12">
    <location>
        <begin position="735"/>
        <end position="754"/>
    </location>
</feature>
<dbReference type="Pfam" id="PF00001">
    <property type="entry name" value="7tm_1"/>
    <property type="match status" value="1"/>
</dbReference>
<keyword evidence="16" id="KW-1185">Reference proteome</keyword>
<evidence type="ECO:0000256" key="6">
    <source>
        <dbReference type="ARBA" id="ARBA00022737"/>
    </source>
</evidence>
<dbReference type="Pfam" id="PF13855">
    <property type="entry name" value="LRR_8"/>
    <property type="match status" value="1"/>
</dbReference>
<dbReference type="GO" id="GO:0009755">
    <property type="term" value="P:hormone-mediated signaling pathway"/>
    <property type="evidence" value="ECO:0007669"/>
    <property type="project" value="TreeGrafter"/>
</dbReference>
<dbReference type="InParanoid" id="A0A067QJD2"/>
<dbReference type="PRINTS" id="PR00373">
    <property type="entry name" value="GLYCHORMONER"/>
</dbReference>
<dbReference type="PANTHER" id="PTHR24372">
    <property type="entry name" value="GLYCOPROTEIN HORMONE RECEPTOR"/>
    <property type="match status" value="1"/>
</dbReference>
<keyword evidence="8" id="KW-0297">G-protein coupled receptor</keyword>
<feature type="transmembrane region" description="Helical" evidence="13">
    <location>
        <begin position="435"/>
        <end position="455"/>
    </location>
</feature>
<dbReference type="EMBL" id="KK853291">
    <property type="protein sequence ID" value="KDR08863.1"/>
    <property type="molecule type" value="Genomic_DNA"/>
</dbReference>
<proteinExistence type="inferred from homology"/>
<dbReference type="PROSITE" id="PS50262">
    <property type="entry name" value="G_PROTEIN_RECEP_F1_2"/>
    <property type="match status" value="1"/>
</dbReference>
<dbReference type="InterPro" id="IPR001611">
    <property type="entry name" value="Leu-rich_rpt"/>
</dbReference>
<dbReference type="PRINTS" id="PR00237">
    <property type="entry name" value="GPCRRHODOPSN"/>
</dbReference>
<feature type="transmembrane region" description="Helical" evidence="13">
    <location>
        <begin position="476"/>
        <end position="500"/>
    </location>
</feature>
<name>A0A067QJD2_ZOONE</name>
<dbReference type="Gene3D" id="1.20.1070.10">
    <property type="entry name" value="Rhodopsin 7-helix transmembrane proteins"/>
    <property type="match status" value="1"/>
</dbReference>
<sequence>MRVLREGVLQHYRETLREIVLNNVRQLHSIESRSFQNLTELRTVYINHAPLLRKIPENVFRQYLPSLRSLRIVHTGLEEIPQLQHLRVDSILHMVDLENNHIRQVPTKSVKVRTEQFLLNYNMIELVQNHAFSDAEIARLSLKGNRELKTIEPSAFVGLRSLRDLDLSETSISQMPTLGLKDLEVLRLQDTDSLKKFPSIYKFEYLRVAWLTYPYHCCAFQFPATHHPKEFAEHERFVALIHNKYCSTAATGSPLPHSLQRRDNDDFGRLVYSPENLTYQRHSPDWGAFDRDIDRPESQSNPASVDGVFHQSMVSVSPRLIQAYCGNLSRSPRDVSCHPEPDAFNPCEDLMGNWGLRGAVWLVAVAALVGNLAVLLVLLSSRFRMTVSKFLMCNLALADLCMGIYLLIIACMDARSIGAYFNHAIDWQRGPGCQIAGFLTVFASELSIYTLAVITSERWYAITYALHLDKRLRLGTAFKVMTAGWLYAIAMATLPLLGISGYSKTSICLPMENRDLGDQVYLVSLLLMNGLAFVLICACYGRIYCAISGHNSAAARSDTTVAKRMALLVFTDFACWAPIAFFGLTAVAGYPLIDVPHTKILLVFFYPLNSCANPYLYALLTKQYRRDLFTLFSRHGLCTKKAAKYKGADVGFSSGNSAPPNCKVTSIGGSGVVGCAPVHTAEMNHIPQRSQVAPIPCISAGGIAGPRGSPHPLRSSTTRLSLSCEQEMILRRAMDHSSSDPRLVYSEPPADSHL</sequence>
<dbReference type="InterPro" id="IPR026906">
    <property type="entry name" value="LRR_5"/>
</dbReference>
<dbReference type="InterPro" id="IPR017452">
    <property type="entry name" value="GPCR_Rhodpsn_7TM"/>
</dbReference>
<dbReference type="GO" id="GO:0007189">
    <property type="term" value="P:adenylate cyclase-activating G protein-coupled receptor signaling pathway"/>
    <property type="evidence" value="ECO:0007669"/>
    <property type="project" value="TreeGrafter"/>
</dbReference>
<keyword evidence="11" id="KW-0807">Transducer</keyword>
<dbReference type="InterPro" id="IPR002131">
    <property type="entry name" value="Gphrmn_rcpt_fam"/>
</dbReference>
<comment type="subcellular location">
    <subcellularLocation>
        <location evidence="1">Cell membrane</location>
        <topology evidence="1">Multi-pass membrane protein</topology>
    </subcellularLocation>
</comment>
<dbReference type="FunFam" id="1.20.1070.10:FF:000181">
    <property type="entry name" value="Thyrotropin receptor"/>
    <property type="match status" value="1"/>
</dbReference>
<evidence type="ECO:0000256" key="10">
    <source>
        <dbReference type="ARBA" id="ARBA00023170"/>
    </source>
</evidence>
<gene>
    <name evidence="15" type="ORF">L798_01465</name>
</gene>
<comment type="similarity">
    <text evidence="2">Belongs to the G-protein coupled receptor 1 family.</text>
</comment>
<dbReference type="CDD" id="cd15136">
    <property type="entry name" value="7tmA_Glyco_hormone_R"/>
    <property type="match status" value="1"/>
</dbReference>
<dbReference type="Pfam" id="PF13306">
    <property type="entry name" value="LRR_5"/>
    <property type="match status" value="1"/>
</dbReference>
<keyword evidence="5 13" id="KW-0812">Transmembrane</keyword>
<keyword evidence="4" id="KW-0433">Leucine-rich repeat</keyword>
<dbReference type="GO" id="GO:0008528">
    <property type="term" value="F:G protein-coupled peptide receptor activity"/>
    <property type="evidence" value="ECO:0007669"/>
    <property type="project" value="TreeGrafter"/>
</dbReference>
<evidence type="ECO:0000256" key="5">
    <source>
        <dbReference type="ARBA" id="ARBA00022692"/>
    </source>
</evidence>
<dbReference type="STRING" id="136037.A0A067QJD2"/>
<dbReference type="InterPro" id="IPR032675">
    <property type="entry name" value="LRR_dom_sf"/>
</dbReference>
<evidence type="ECO:0000313" key="15">
    <source>
        <dbReference type="EMBL" id="KDR08863.1"/>
    </source>
</evidence>
<feature type="transmembrane region" description="Helical" evidence="13">
    <location>
        <begin position="600"/>
        <end position="620"/>
    </location>
</feature>
<feature type="transmembrane region" description="Helical" evidence="13">
    <location>
        <begin position="520"/>
        <end position="545"/>
    </location>
</feature>
<evidence type="ECO:0000256" key="3">
    <source>
        <dbReference type="ARBA" id="ARBA00022475"/>
    </source>
</evidence>
<evidence type="ECO:0000256" key="4">
    <source>
        <dbReference type="ARBA" id="ARBA00022614"/>
    </source>
</evidence>
<organism evidence="15 16">
    <name type="scientific">Zootermopsis nevadensis</name>
    <name type="common">Dampwood termite</name>
    <dbReference type="NCBI Taxonomy" id="136037"/>
    <lineage>
        <taxon>Eukaryota</taxon>
        <taxon>Metazoa</taxon>
        <taxon>Ecdysozoa</taxon>
        <taxon>Arthropoda</taxon>
        <taxon>Hexapoda</taxon>
        <taxon>Insecta</taxon>
        <taxon>Pterygota</taxon>
        <taxon>Neoptera</taxon>
        <taxon>Polyneoptera</taxon>
        <taxon>Dictyoptera</taxon>
        <taxon>Blattodea</taxon>
        <taxon>Blattoidea</taxon>
        <taxon>Termitoidae</taxon>
        <taxon>Termopsidae</taxon>
        <taxon>Zootermopsis</taxon>
    </lineage>
</organism>